<dbReference type="Proteomes" id="UP001219933">
    <property type="component" value="Chromosome 2"/>
</dbReference>
<keyword evidence="8" id="KW-0732">Signal</keyword>
<evidence type="ECO:0000256" key="4">
    <source>
        <dbReference type="ARBA" id="ARBA00022989"/>
    </source>
</evidence>
<evidence type="ECO:0000256" key="3">
    <source>
        <dbReference type="ARBA" id="ARBA00022692"/>
    </source>
</evidence>
<evidence type="ECO:0000256" key="8">
    <source>
        <dbReference type="SAM" id="SignalP"/>
    </source>
</evidence>
<accession>A0AAF0EPB3</accession>
<evidence type="ECO:0000256" key="2">
    <source>
        <dbReference type="ARBA" id="ARBA00006496"/>
    </source>
</evidence>
<keyword evidence="3 7" id="KW-0812">Transmembrane</keyword>
<dbReference type="AlphaFoldDB" id="A0AAF0EPB3"/>
<reference evidence="10" key="1">
    <citation type="submission" date="2023-03" db="EMBL/GenBank/DDBJ databases">
        <title>Mating type loci evolution in Malassezia.</title>
        <authorList>
            <person name="Coelho M.A."/>
        </authorList>
    </citation>
    <scope>NUCLEOTIDE SEQUENCE</scope>
    <source>
        <strain evidence="10">CBS 11721</strain>
    </source>
</reference>
<evidence type="ECO:0000259" key="9">
    <source>
        <dbReference type="Pfam" id="PF23122"/>
    </source>
</evidence>
<dbReference type="PANTHER" id="PTHR13412:SF0">
    <property type="entry name" value="T-CELL IMMUNOMODULATORY PROTEIN"/>
    <property type="match status" value="1"/>
</dbReference>
<protein>
    <recommendedName>
        <fullName evidence="9">T-cell immunomodulatory protein TIP C2 domain-containing protein</fullName>
    </recommendedName>
</protein>
<keyword evidence="5 7" id="KW-0472">Membrane</keyword>
<dbReference type="InterPro" id="IPR024881">
    <property type="entry name" value="Tip"/>
</dbReference>
<organism evidence="10 11">
    <name type="scientific">Malassezia cuniculi</name>
    <dbReference type="NCBI Taxonomy" id="948313"/>
    <lineage>
        <taxon>Eukaryota</taxon>
        <taxon>Fungi</taxon>
        <taxon>Dikarya</taxon>
        <taxon>Basidiomycota</taxon>
        <taxon>Ustilaginomycotina</taxon>
        <taxon>Malasseziomycetes</taxon>
        <taxon>Malasseziales</taxon>
        <taxon>Malasseziaceae</taxon>
        <taxon>Malassezia</taxon>
    </lineage>
</organism>
<gene>
    <name evidence="10" type="ORF">MCUN1_001192</name>
</gene>
<keyword evidence="11" id="KW-1185">Reference proteome</keyword>
<dbReference type="EMBL" id="CP119878">
    <property type="protein sequence ID" value="WFD34353.1"/>
    <property type="molecule type" value="Genomic_DNA"/>
</dbReference>
<name>A0AAF0EPB3_9BASI</name>
<comment type="similarity">
    <text evidence="2">Belongs to the TIP family.</text>
</comment>
<dbReference type="InterPro" id="IPR057089">
    <property type="entry name" value="C2_TIP"/>
</dbReference>
<evidence type="ECO:0000313" key="10">
    <source>
        <dbReference type="EMBL" id="WFD34353.1"/>
    </source>
</evidence>
<feature type="signal peptide" evidence="8">
    <location>
        <begin position="1"/>
        <end position="19"/>
    </location>
</feature>
<sequence length="642" mass="69352">MRRLLFGAAICAVATLARRSSPTEGFIARGSLGLDGHVGAWMYFNDDRYVDAVVISPDKKTASVHLWDHVAYAFEREPVAVAHVDAEIQNIVAGDFSYDGHADLLLMTGSGSGALDLVLFFGANGTLGAPTHLPASAAPHPLALDASGDLHIDLLGHPKDSRELRVWRNLYGAPADRTIDLEELILVGDNAPPACRLAHPHSSAFVDLNGDCLADLFLECEASGGQRAYQIWTAERDEPLKYRYARSGLLPRGAGALAFADMNRDGTIDVVFATCDGQCHINIAYNHQVPLCAPEKEGILGAWDAKPPARCRDAYNLCSADDEFTLSFELQDLARISAIEATGDLHLKTTNGRPDPLRVGDLNSDGYPEVLVLSTDGRTRVHALANTACVRTECAVPGGRILRRVRHQVFDGIPDIESVALVDLDSDGSLDVLVQSKVAPTFVINNNFHDSFFLKALTLNAACPGRCDSEITGDGRNATAAGTFKPWGASLGGATYKFTVLDPNGVRRAHQVAQQAQNAYGALLPPGATFGLGRTNNYVEVLFVGSTRRQRDSALAIEGVVPNSEVIIVPWQGRPEPPGAGPAMWRRELYLHPAEWIHLVVIVLGVVILLLLGVVGVLDLAEKREDERERRRAVHAINFDAL</sequence>
<dbReference type="PANTHER" id="PTHR13412">
    <property type="entry name" value="T-CELL IMMUNOMODULATORY PROTEIN HOMOLOG"/>
    <property type="match status" value="1"/>
</dbReference>
<keyword evidence="6" id="KW-0325">Glycoprotein</keyword>
<evidence type="ECO:0000256" key="7">
    <source>
        <dbReference type="SAM" id="Phobius"/>
    </source>
</evidence>
<comment type="subcellular location">
    <subcellularLocation>
        <location evidence="1">Membrane</location>
        <topology evidence="1">Single-pass type I membrane protein</topology>
    </subcellularLocation>
</comment>
<proteinExistence type="inferred from homology"/>
<feature type="chain" id="PRO_5041970671" description="T-cell immunomodulatory protein TIP C2 domain-containing protein" evidence="8">
    <location>
        <begin position="20"/>
        <end position="642"/>
    </location>
</feature>
<evidence type="ECO:0000313" key="11">
    <source>
        <dbReference type="Proteomes" id="UP001219933"/>
    </source>
</evidence>
<dbReference type="InterPro" id="IPR028994">
    <property type="entry name" value="Integrin_alpha_N"/>
</dbReference>
<evidence type="ECO:0000256" key="1">
    <source>
        <dbReference type="ARBA" id="ARBA00004479"/>
    </source>
</evidence>
<feature type="domain" description="T-cell immunomodulatory protein TIP C2" evidence="9">
    <location>
        <begin position="486"/>
        <end position="590"/>
    </location>
</feature>
<dbReference type="SUPFAM" id="SSF69318">
    <property type="entry name" value="Integrin alpha N-terminal domain"/>
    <property type="match status" value="2"/>
</dbReference>
<dbReference type="Pfam" id="PF23122">
    <property type="entry name" value="C2_ITFG1"/>
    <property type="match status" value="1"/>
</dbReference>
<feature type="transmembrane region" description="Helical" evidence="7">
    <location>
        <begin position="596"/>
        <end position="621"/>
    </location>
</feature>
<evidence type="ECO:0000256" key="5">
    <source>
        <dbReference type="ARBA" id="ARBA00023136"/>
    </source>
</evidence>
<dbReference type="GO" id="GO:0005886">
    <property type="term" value="C:plasma membrane"/>
    <property type="evidence" value="ECO:0007669"/>
    <property type="project" value="TreeGrafter"/>
</dbReference>
<evidence type="ECO:0000256" key="6">
    <source>
        <dbReference type="ARBA" id="ARBA00023180"/>
    </source>
</evidence>
<keyword evidence="4 7" id="KW-1133">Transmembrane helix</keyword>